<organism evidence="7 8">
    <name type="scientific">Metarhizium anisopliae BRIP 53293</name>
    <dbReference type="NCBI Taxonomy" id="1291518"/>
    <lineage>
        <taxon>Eukaryota</taxon>
        <taxon>Fungi</taxon>
        <taxon>Dikarya</taxon>
        <taxon>Ascomycota</taxon>
        <taxon>Pezizomycotina</taxon>
        <taxon>Sordariomycetes</taxon>
        <taxon>Hypocreomycetidae</taxon>
        <taxon>Hypocreales</taxon>
        <taxon>Clavicipitaceae</taxon>
        <taxon>Metarhizium</taxon>
    </lineage>
</organism>
<feature type="transmembrane region" description="Helical" evidence="6">
    <location>
        <begin position="112"/>
        <end position="134"/>
    </location>
</feature>
<dbReference type="SUPFAM" id="SSF103473">
    <property type="entry name" value="MFS general substrate transporter"/>
    <property type="match status" value="1"/>
</dbReference>
<dbReference type="InterPro" id="IPR036259">
    <property type="entry name" value="MFS_trans_sf"/>
</dbReference>
<evidence type="ECO:0000256" key="5">
    <source>
        <dbReference type="ARBA" id="ARBA00023136"/>
    </source>
</evidence>
<keyword evidence="2" id="KW-0813">Transport</keyword>
<evidence type="ECO:0000256" key="2">
    <source>
        <dbReference type="ARBA" id="ARBA00022448"/>
    </source>
</evidence>
<dbReference type="PANTHER" id="PTHR43791">
    <property type="entry name" value="PERMEASE-RELATED"/>
    <property type="match status" value="1"/>
</dbReference>
<dbReference type="GO" id="GO:0022857">
    <property type="term" value="F:transmembrane transporter activity"/>
    <property type="evidence" value="ECO:0007669"/>
    <property type="project" value="InterPro"/>
</dbReference>
<keyword evidence="8" id="KW-1185">Reference proteome</keyword>
<feature type="transmembrane region" description="Helical" evidence="6">
    <location>
        <begin position="386"/>
        <end position="406"/>
    </location>
</feature>
<feature type="transmembrane region" description="Helical" evidence="6">
    <location>
        <begin position="354"/>
        <end position="374"/>
    </location>
</feature>
<feature type="transmembrane region" description="Helical" evidence="6">
    <location>
        <begin position="83"/>
        <end position="100"/>
    </location>
</feature>
<evidence type="ECO:0000256" key="1">
    <source>
        <dbReference type="ARBA" id="ARBA00004141"/>
    </source>
</evidence>
<protein>
    <recommendedName>
        <fullName evidence="9">Major facilitator superfamily (MFS) profile domain-containing protein</fullName>
    </recommendedName>
</protein>
<keyword evidence="3 6" id="KW-0812">Transmembrane</keyword>
<dbReference type="PANTHER" id="PTHR43791:SF52">
    <property type="entry name" value="TRANSPORTER, PUTATIVE (AFU_ORTHOLOGUE AFUA_1G11820)-RELATED"/>
    <property type="match status" value="1"/>
</dbReference>
<feature type="transmembrane region" description="Helical" evidence="6">
    <location>
        <begin position="321"/>
        <end position="342"/>
    </location>
</feature>
<dbReference type="GO" id="GO:0016020">
    <property type="term" value="C:membrane"/>
    <property type="evidence" value="ECO:0007669"/>
    <property type="project" value="UniProtKB-SubCell"/>
</dbReference>
<feature type="transmembrane region" description="Helical" evidence="6">
    <location>
        <begin position="276"/>
        <end position="301"/>
    </location>
</feature>
<sequence>MVIGNHGKTHLEPGTDGACTDDAPVFNEDIDAAAERRLVRKLDVIIIPTFFIIYMMSFLDRINISNARIQDMPKDLDLSGKKFNVALLVYYASYILLEIPSNMIVKKVRPSLYMSTLMFSWGVVNMCMGFVHSYQALVGLRFMLGVFEAGVLPAIVYITSTYYKRHECQKRMSLLFCSTVVAGAFGGLLAFAIGKLGGREGFRAWRWIFIIEGAVTAVLAVVASFTIIDWPEQTKYLTREEKELLRRRAENDVGDMVRMDTLNKFSFQLIASDYKIWLGGLMYFGVGVAGLSGAMFLPTILVEFHWEPEQAQDGKTRDYKFAAVFLVFGGAYMIAPMALVWLQNNVSGHWKRSFAASTQVMVGNVAGIVGSLIFVPDESPRYTTGYSVSLCLMWVGICAALAMFMLMRRENGKRAAGRRDDRLALPEDVQANLGDWHPNFRFTL</sequence>
<keyword evidence="4 6" id="KW-1133">Transmembrane helix</keyword>
<evidence type="ECO:0000256" key="4">
    <source>
        <dbReference type="ARBA" id="ARBA00022989"/>
    </source>
</evidence>
<keyword evidence="5 6" id="KW-0472">Membrane</keyword>
<name>A0A0D9NQM4_METAN</name>
<feature type="transmembrane region" description="Helical" evidence="6">
    <location>
        <begin position="172"/>
        <end position="193"/>
    </location>
</feature>
<dbReference type="Proteomes" id="UP000054544">
    <property type="component" value="Unassembled WGS sequence"/>
</dbReference>
<dbReference type="OrthoDB" id="2985014at2759"/>
<evidence type="ECO:0000313" key="8">
    <source>
        <dbReference type="Proteomes" id="UP000054544"/>
    </source>
</evidence>
<feature type="transmembrane region" description="Helical" evidence="6">
    <location>
        <begin position="140"/>
        <end position="160"/>
    </location>
</feature>
<dbReference type="InterPro" id="IPR011701">
    <property type="entry name" value="MFS"/>
</dbReference>
<gene>
    <name evidence="7" type="ORF">H634G_08404</name>
</gene>
<evidence type="ECO:0000313" key="7">
    <source>
        <dbReference type="EMBL" id="KJK76264.1"/>
    </source>
</evidence>
<evidence type="ECO:0000256" key="3">
    <source>
        <dbReference type="ARBA" id="ARBA00022692"/>
    </source>
</evidence>
<reference evidence="8" key="1">
    <citation type="journal article" date="2014" name="BMC Genomics">
        <title>The genome sequence of the biocontrol fungus Metarhizium anisopliae and comparative genomics of Metarhizium species.</title>
        <authorList>
            <person name="Pattemore J.A."/>
            <person name="Hane J.K."/>
            <person name="Williams A.H."/>
            <person name="Wilson B.A."/>
            <person name="Stodart B.J."/>
            <person name="Ash G.J."/>
        </authorList>
    </citation>
    <scope>NUCLEOTIDE SEQUENCE [LARGE SCALE GENOMIC DNA]</scope>
    <source>
        <strain evidence="8">BRIP 53293</strain>
    </source>
</reference>
<dbReference type="Pfam" id="PF07690">
    <property type="entry name" value="MFS_1"/>
    <property type="match status" value="1"/>
</dbReference>
<feature type="transmembrane region" description="Helical" evidence="6">
    <location>
        <begin position="44"/>
        <end position="63"/>
    </location>
</feature>
<dbReference type="FunFam" id="1.20.1250.20:FF:000034">
    <property type="entry name" value="MFS general substrate transporter"/>
    <property type="match status" value="1"/>
</dbReference>
<dbReference type="AlphaFoldDB" id="A0A0D9NQM4"/>
<proteinExistence type="predicted"/>
<evidence type="ECO:0000256" key="6">
    <source>
        <dbReference type="SAM" id="Phobius"/>
    </source>
</evidence>
<dbReference type="EMBL" id="KE384746">
    <property type="protein sequence ID" value="KJK76264.1"/>
    <property type="molecule type" value="Genomic_DNA"/>
</dbReference>
<accession>A0A0D9NQM4</accession>
<evidence type="ECO:0008006" key="9">
    <source>
        <dbReference type="Google" id="ProtNLM"/>
    </source>
</evidence>
<comment type="subcellular location">
    <subcellularLocation>
        <location evidence="1">Membrane</location>
        <topology evidence="1">Multi-pass membrane protein</topology>
    </subcellularLocation>
</comment>
<feature type="transmembrane region" description="Helical" evidence="6">
    <location>
        <begin position="205"/>
        <end position="228"/>
    </location>
</feature>
<dbReference type="Gene3D" id="1.20.1250.20">
    <property type="entry name" value="MFS general substrate transporter like domains"/>
    <property type="match status" value="1"/>
</dbReference>